<accession>A0ABR8KNL0</accession>
<evidence type="ECO:0000313" key="3">
    <source>
        <dbReference type="Proteomes" id="UP000635384"/>
    </source>
</evidence>
<dbReference type="Proteomes" id="UP000635384">
    <property type="component" value="Unassembled WGS sequence"/>
</dbReference>
<comment type="caution">
    <text evidence="2">The sequence shown here is derived from an EMBL/GenBank/DDBJ whole genome shotgun (WGS) entry which is preliminary data.</text>
</comment>
<dbReference type="RefSeq" id="WP_190786540.1">
    <property type="nucleotide sequence ID" value="NZ_JACXLC010000001.1"/>
</dbReference>
<sequence>MATGSAASWPERISPSTSILLVHGADDDRVAVDNMLTMAQHFARLERLFEVMIPEDGSHTLIEHWKRVRTAMDRWFDLHLRND</sequence>
<proteinExistence type="predicted"/>
<feature type="domain" description="Peptidase S9 prolyl oligopeptidase catalytic" evidence="1">
    <location>
        <begin position="11"/>
        <end position="80"/>
    </location>
</feature>
<evidence type="ECO:0000313" key="2">
    <source>
        <dbReference type="EMBL" id="MBD2840960.1"/>
    </source>
</evidence>
<dbReference type="InterPro" id="IPR029058">
    <property type="entry name" value="AB_hydrolase_fold"/>
</dbReference>
<keyword evidence="3" id="KW-1185">Reference proteome</keyword>
<dbReference type="Gene3D" id="3.40.50.1820">
    <property type="entry name" value="alpha/beta hydrolase"/>
    <property type="match status" value="1"/>
</dbReference>
<reference evidence="2 3" key="1">
    <citation type="submission" date="2020-09" db="EMBL/GenBank/DDBJ databases">
        <authorList>
            <person name="Yoon J.-W."/>
        </authorList>
    </citation>
    <scope>NUCLEOTIDE SEQUENCE [LARGE SCALE GENOMIC DNA]</scope>
    <source>
        <strain evidence="2 3">KMU-140</strain>
    </source>
</reference>
<name>A0ABR8KNL0_9SPHN</name>
<organism evidence="2 3">
    <name type="scientific">Erythrobacter rubeus</name>
    <dbReference type="NCBI Taxonomy" id="2760803"/>
    <lineage>
        <taxon>Bacteria</taxon>
        <taxon>Pseudomonadati</taxon>
        <taxon>Pseudomonadota</taxon>
        <taxon>Alphaproteobacteria</taxon>
        <taxon>Sphingomonadales</taxon>
        <taxon>Erythrobacteraceae</taxon>
        <taxon>Erythrobacter/Porphyrobacter group</taxon>
        <taxon>Erythrobacter</taxon>
    </lineage>
</organism>
<protein>
    <submittedName>
        <fullName evidence="2">Prolyl oligopeptidase family serine peptidase</fullName>
    </submittedName>
</protein>
<gene>
    <name evidence="2" type="ORF">IB285_01680</name>
</gene>
<dbReference type="SUPFAM" id="SSF53474">
    <property type="entry name" value="alpha/beta-Hydrolases"/>
    <property type="match status" value="1"/>
</dbReference>
<dbReference type="EMBL" id="JACXLC010000001">
    <property type="protein sequence ID" value="MBD2840960.1"/>
    <property type="molecule type" value="Genomic_DNA"/>
</dbReference>
<dbReference type="InterPro" id="IPR001375">
    <property type="entry name" value="Peptidase_S9_cat"/>
</dbReference>
<evidence type="ECO:0000259" key="1">
    <source>
        <dbReference type="Pfam" id="PF00326"/>
    </source>
</evidence>
<dbReference type="Pfam" id="PF00326">
    <property type="entry name" value="Peptidase_S9"/>
    <property type="match status" value="1"/>
</dbReference>